<dbReference type="InterPro" id="IPR001937">
    <property type="entry name" value="GalP_UDPtransf1"/>
</dbReference>
<dbReference type="PANTHER" id="PTHR11943">
    <property type="entry name" value="GALACTOSE-1-PHOSPHATE URIDYLYLTRANSFERASE"/>
    <property type="match status" value="1"/>
</dbReference>
<dbReference type="PIRSF" id="PIRSF000808">
    <property type="entry name" value="GalT"/>
    <property type="match status" value="1"/>
</dbReference>
<dbReference type="EC" id="2.7.7.12" evidence="3"/>
<dbReference type="InterPro" id="IPR036265">
    <property type="entry name" value="HIT-like_sf"/>
</dbReference>
<keyword evidence="7" id="KW-0299">Galactose metabolism</keyword>
<dbReference type="EMBL" id="JBHSKP010000013">
    <property type="protein sequence ID" value="MFC5154185.1"/>
    <property type="molecule type" value="Genomic_DNA"/>
</dbReference>
<organism evidence="12 13">
    <name type="scientific">Streptomyces amakusaensis</name>
    <dbReference type="NCBI Taxonomy" id="67271"/>
    <lineage>
        <taxon>Bacteria</taxon>
        <taxon>Bacillati</taxon>
        <taxon>Actinomycetota</taxon>
        <taxon>Actinomycetes</taxon>
        <taxon>Kitasatosporales</taxon>
        <taxon>Streptomycetaceae</taxon>
        <taxon>Streptomyces</taxon>
    </lineage>
</organism>
<dbReference type="PANTHER" id="PTHR11943:SF1">
    <property type="entry name" value="GALACTOSE-1-PHOSPHATE URIDYLYLTRANSFERASE"/>
    <property type="match status" value="1"/>
</dbReference>
<dbReference type="Pfam" id="PF01087">
    <property type="entry name" value="GalP_UDP_transf"/>
    <property type="match status" value="1"/>
</dbReference>
<dbReference type="Proteomes" id="UP001596160">
    <property type="component" value="Unassembled WGS sequence"/>
</dbReference>
<dbReference type="RefSeq" id="WP_344480061.1">
    <property type="nucleotide sequence ID" value="NZ_BAAASB010000014.1"/>
</dbReference>
<sequence>MAELRVDPLTGARVMIEGRRQRRPRTGESDCPFCPGGTEAPDPYRVRRFPNRWPALGEGRCDVLLYSPDHEAAWATMGVEQAVRAVGMWRDCTLDLGSRPGVGYVLLFENRGAAAGATVDHPHGQAFGLAEPPPTTTAQLRRGADGGPCPLCAGPARELLVATDGDWSAWVPEAPLYPYALRLAPREHIADLPTCGPEALSSLARLLTTVLRRVDRFFGGPAPYFLWVHQRPTDGGVWPSAHLYLEIDVVWRSPGVPRYVAAGELGSGIYFTSLEPEVTARRLREA</sequence>
<comment type="pathway">
    <text evidence="2">Carbohydrate metabolism; galactose metabolism.</text>
</comment>
<gene>
    <name evidence="12" type="ORF">ACFPRH_20835</name>
</gene>
<evidence type="ECO:0000256" key="5">
    <source>
        <dbReference type="ARBA" id="ARBA00022679"/>
    </source>
</evidence>
<evidence type="ECO:0000256" key="8">
    <source>
        <dbReference type="ARBA" id="ARBA00023277"/>
    </source>
</evidence>
<feature type="region of interest" description="Disordered" evidence="10">
    <location>
        <begin position="16"/>
        <end position="37"/>
    </location>
</feature>
<comment type="caution">
    <text evidence="12">The sequence shown here is derived from an EMBL/GenBank/DDBJ whole genome shotgun (WGS) entry which is preliminary data.</text>
</comment>
<evidence type="ECO:0000256" key="2">
    <source>
        <dbReference type="ARBA" id="ARBA00004947"/>
    </source>
</evidence>
<dbReference type="PROSITE" id="PS00117">
    <property type="entry name" value="GAL_P_UDP_TRANSF_I"/>
    <property type="match status" value="1"/>
</dbReference>
<evidence type="ECO:0000256" key="6">
    <source>
        <dbReference type="ARBA" id="ARBA00022695"/>
    </source>
</evidence>
<keyword evidence="13" id="KW-1185">Reference proteome</keyword>
<evidence type="ECO:0000313" key="12">
    <source>
        <dbReference type="EMBL" id="MFC5154185.1"/>
    </source>
</evidence>
<reference evidence="13" key="1">
    <citation type="journal article" date="2019" name="Int. J. Syst. Evol. Microbiol.">
        <title>The Global Catalogue of Microorganisms (GCM) 10K type strain sequencing project: providing services to taxonomists for standard genome sequencing and annotation.</title>
        <authorList>
            <consortium name="The Broad Institute Genomics Platform"/>
            <consortium name="The Broad Institute Genome Sequencing Center for Infectious Disease"/>
            <person name="Wu L."/>
            <person name="Ma J."/>
        </authorList>
    </citation>
    <scope>NUCLEOTIDE SEQUENCE [LARGE SCALE GENOMIC DNA]</scope>
    <source>
        <strain evidence="13">PCU 266</strain>
    </source>
</reference>
<evidence type="ECO:0000256" key="3">
    <source>
        <dbReference type="ARBA" id="ARBA00012384"/>
    </source>
</evidence>
<evidence type="ECO:0000313" key="13">
    <source>
        <dbReference type="Proteomes" id="UP001596160"/>
    </source>
</evidence>
<feature type="domain" description="Galactose-1-phosphate uridyl transferase N-terminal" evidence="11">
    <location>
        <begin position="58"/>
        <end position="128"/>
    </location>
</feature>
<evidence type="ECO:0000256" key="9">
    <source>
        <dbReference type="ARBA" id="ARBA00030549"/>
    </source>
</evidence>
<evidence type="ECO:0000259" key="11">
    <source>
        <dbReference type="Pfam" id="PF01087"/>
    </source>
</evidence>
<dbReference type="SUPFAM" id="SSF54197">
    <property type="entry name" value="HIT-like"/>
    <property type="match status" value="2"/>
</dbReference>
<accession>A0ABW0ANH7</accession>
<evidence type="ECO:0000256" key="4">
    <source>
        <dbReference type="ARBA" id="ARBA00016340"/>
    </source>
</evidence>
<keyword evidence="8" id="KW-0119">Carbohydrate metabolism</keyword>
<name>A0ABW0ANH7_9ACTN</name>
<keyword evidence="5" id="KW-0808">Transferase</keyword>
<dbReference type="InterPro" id="IPR019779">
    <property type="entry name" value="GalP_UDPtransf1_His-AS"/>
</dbReference>
<dbReference type="Gene3D" id="3.30.428.10">
    <property type="entry name" value="HIT-like"/>
    <property type="match status" value="2"/>
</dbReference>
<evidence type="ECO:0000256" key="1">
    <source>
        <dbReference type="ARBA" id="ARBA00001107"/>
    </source>
</evidence>
<comment type="catalytic activity">
    <reaction evidence="1">
        <text>alpha-D-galactose 1-phosphate + UDP-alpha-D-glucose = alpha-D-glucose 1-phosphate + UDP-alpha-D-galactose</text>
        <dbReference type="Rhea" id="RHEA:13989"/>
        <dbReference type="ChEBI" id="CHEBI:58336"/>
        <dbReference type="ChEBI" id="CHEBI:58601"/>
        <dbReference type="ChEBI" id="CHEBI:58885"/>
        <dbReference type="ChEBI" id="CHEBI:66914"/>
        <dbReference type="EC" id="2.7.7.12"/>
    </reaction>
</comment>
<keyword evidence="6" id="KW-0548">Nucleotidyltransferase</keyword>
<evidence type="ECO:0000256" key="10">
    <source>
        <dbReference type="SAM" id="MobiDB-lite"/>
    </source>
</evidence>
<protein>
    <recommendedName>
        <fullName evidence="4">Galactose-1-phosphate uridylyltransferase</fullName>
        <ecNumber evidence="3">2.7.7.12</ecNumber>
    </recommendedName>
    <alternativeName>
        <fullName evidence="9">UDP-glucose--hexose-1-phosphate uridylyltransferase</fullName>
    </alternativeName>
</protein>
<proteinExistence type="predicted"/>
<dbReference type="InterPro" id="IPR005849">
    <property type="entry name" value="GalP_Utransf_N"/>
</dbReference>
<evidence type="ECO:0000256" key="7">
    <source>
        <dbReference type="ARBA" id="ARBA00023144"/>
    </source>
</evidence>